<gene>
    <name evidence="1" type="ORF">NUW54_g12134</name>
</gene>
<sequence>MFVITPLVLNVKAYGHGTISRGLALAEADAAAALDSTPQSASAASHAPSLWKWNISRQEVRADDGRC</sequence>
<dbReference type="EMBL" id="JANSHE010005036">
    <property type="protein sequence ID" value="KAJ2973068.1"/>
    <property type="molecule type" value="Genomic_DNA"/>
</dbReference>
<evidence type="ECO:0000313" key="1">
    <source>
        <dbReference type="EMBL" id="KAJ2973068.1"/>
    </source>
</evidence>
<name>A0ACC1N3P1_9APHY</name>
<evidence type="ECO:0000313" key="2">
    <source>
        <dbReference type="Proteomes" id="UP001144978"/>
    </source>
</evidence>
<protein>
    <submittedName>
        <fullName evidence="1">Uncharacterized protein</fullName>
    </submittedName>
</protein>
<accession>A0ACC1N3P1</accession>
<organism evidence="1 2">
    <name type="scientific">Trametes sanguinea</name>
    <dbReference type="NCBI Taxonomy" id="158606"/>
    <lineage>
        <taxon>Eukaryota</taxon>
        <taxon>Fungi</taxon>
        <taxon>Dikarya</taxon>
        <taxon>Basidiomycota</taxon>
        <taxon>Agaricomycotina</taxon>
        <taxon>Agaricomycetes</taxon>
        <taxon>Polyporales</taxon>
        <taxon>Polyporaceae</taxon>
        <taxon>Trametes</taxon>
    </lineage>
</organism>
<reference evidence="1" key="1">
    <citation type="submission" date="2022-08" db="EMBL/GenBank/DDBJ databases">
        <title>Genome Sequence of Pycnoporus sanguineus.</title>
        <authorList>
            <person name="Buettner E."/>
        </authorList>
    </citation>
    <scope>NUCLEOTIDE SEQUENCE</scope>
    <source>
        <strain evidence="1">CG-C14</strain>
    </source>
</reference>
<comment type="caution">
    <text evidence="1">The sequence shown here is derived from an EMBL/GenBank/DDBJ whole genome shotgun (WGS) entry which is preliminary data.</text>
</comment>
<dbReference type="Proteomes" id="UP001144978">
    <property type="component" value="Unassembled WGS sequence"/>
</dbReference>
<keyword evidence="2" id="KW-1185">Reference proteome</keyword>
<proteinExistence type="predicted"/>